<sequence length="355" mass="40171">MATNSFYLVTQMESYAAIWHYTFVEQASRDTVYIRAPLVAYNCGSQWEPWTNIHIPPEQFFQFFQMGLSDLFWLVKEIRYVLAKNPVGCSQPLSVEVQVGLGLYRLAHGSSYVTIGHVFNIKEEDKASGQFVNAIIKEFRFCAVNFPSLNNQEDWRKIKESFQRRKGITCMAGAIDGTNIPIIIPASDNWKFYINRKNWASIVFQCVVNGDVAVVQGPFMIATFSGALSCLGLAATVAPMIPPDTFLVVVEPANQWFNYLQSLTWIVVEQAFGRLKNRFRLLLKSKNVSPGRARNNNFAYMILMWLTVSAWLGLAHSQGETLCRAPVTRQTSGLSFEPNAAQKHALFNQTSTYPF</sequence>
<dbReference type="PANTHER" id="PTHR22930">
    <property type="match status" value="1"/>
</dbReference>
<evidence type="ECO:0000313" key="1">
    <source>
        <dbReference type="EMBL" id="KNZ59649.1"/>
    </source>
</evidence>
<dbReference type="PANTHER" id="PTHR22930:SF85">
    <property type="entry name" value="GH03217P-RELATED"/>
    <property type="match status" value="1"/>
</dbReference>
<keyword evidence="2" id="KW-1185">Reference proteome</keyword>
<reference evidence="1 2" key="1">
    <citation type="submission" date="2015-08" db="EMBL/GenBank/DDBJ databases">
        <title>Next Generation Sequencing and Analysis of the Genome of Puccinia sorghi L Schw, the Causal Agent of Maize Common Rust.</title>
        <authorList>
            <person name="Rochi L."/>
            <person name="Burguener G."/>
            <person name="Darino M."/>
            <person name="Turjanski A."/>
            <person name="Kreff E."/>
            <person name="Dieguez M.J."/>
            <person name="Sacco F."/>
        </authorList>
    </citation>
    <scope>NUCLEOTIDE SEQUENCE [LARGE SCALE GENOMIC DNA]</scope>
    <source>
        <strain evidence="1 2">RO10H11247</strain>
    </source>
</reference>
<evidence type="ECO:0008006" key="3">
    <source>
        <dbReference type="Google" id="ProtNLM"/>
    </source>
</evidence>
<dbReference type="Proteomes" id="UP000037035">
    <property type="component" value="Unassembled WGS sequence"/>
</dbReference>
<accession>A0A0L6VFY7</accession>
<dbReference type="OrthoDB" id="3233403at2759"/>
<evidence type="ECO:0000313" key="2">
    <source>
        <dbReference type="Proteomes" id="UP000037035"/>
    </source>
</evidence>
<dbReference type="VEuPathDB" id="FungiDB:VP01_1688g4"/>
<comment type="caution">
    <text evidence="1">The sequence shown here is derived from an EMBL/GenBank/DDBJ whole genome shotgun (WGS) entry which is preliminary data.</text>
</comment>
<dbReference type="EMBL" id="LAVV01006490">
    <property type="protein sequence ID" value="KNZ59649.1"/>
    <property type="molecule type" value="Genomic_DNA"/>
</dbReference>
<dbReference type="AlphaFoldDB" id="A0A0L6VFY7"/>
<gene>
    <name evidence="1" type="ORF">VP01_1688g4</name>
</gene>
<organism evidence="1 2">
    <name type="scientific">Puccinia sorghi</name>
    <dbReference type="NCBI Taxonomy" id="27349"/>
    <lineage>
        <taxon>Eukaryota</taxon>
        <taxon>Fungi</taxon>
        <taxon>Dikarya</taxon>
        <taxon>Basidiomycota</taxon>
        <taxon>Pucciniomycotina</taxon>
        <taxon>Pucciniomycetes</taxon>
        <taxon>Pucciniales</taxon>
        <taxon>Pucciniaceae</taxon>
        <taxon>Puccinia</taxon>
    </lineage>
</organism>
<protein>
    <recommendedName>
        <fullName evidence="3">DDE Tnp4 domain-containing protein</fullName>
    </recommendedName>
</protein>
<dbReference type="InterPro" id="IPR045249">
    <property type="entry name" value="HARBI1-like"/>
</dbReference>
<name>A0A0L6VFY7_9BASI</name>
<proteinExistence type="predicted"/>